<keyword evidence="2" id="KW-1133">Transmembrane helix</keyword>
<organism evidence="3 4">
    <name type="scientific">Periweissella cryptocerci</name>
    <dbReference type="NCBI Taxonomy" id="2506420"/>
    <lineage>
        <taxon>Bacteria</taxon>
        <taxon>Bacillati</taxon>
        <taxon>Bacillota</taxon>
        <taxon>Bacilli</taxon>
        <taxon>Lactobacillales</taxon>
        <taxon>Lactobacillaceae</taxon>
        <taxon>Periweissella</taxon>
    </lineage>
</organism>
<dbReference type="EMBL" id="CP037940">
    <property type="protein sequence ID" value="QBO36380.1"/>
    <property type="molecule type" value="Genomic_DNA"/>
</dbReference>
<keyword evidence="2" id="KW-0472">Membrane</keyword>
<reference evidence="4" key="1">
    <citation type="submission" date="2019-03" db="EMBL/GenBank/DDBJ databases">
        <title>Weissella sp. 26KH-42 Genome sequencing.</title>
        <authorList>
            <person name="Heo J."/>
            <person name="Kim S.-J."/>
            <person name="Kim J.-S."/>
            <person name="Hong S.-B."/>
            <person name="Kwon S.-W."/>
        </authorList>
    </citation>
    <scope>NUCLEOTIDE SEQUENCE [LARGE SCALE GENOMIC DNA]</scope>
    <source>
        <strain evidence="4">26KH-42</strain>
    </source>
</reference>
<dbReference type="KEGG" id="wei:EQG49_07840"/>
<feature type="transmembrane region" description="Helical" evidence="2">
    <location>
        <begin position="124"/>
        <end position="143"/>
    </location>
</feature>
<feature type="compositionally biased region" description="Gly residues" evidence="1">
    <location>
        <begin position="78"/>
        <end position="89"/>
    </location>
</feature>
<feature type="region of interest" description="Disordered" evidence="1">
    <location>
        <begin position="58"/>
        <end position="106"/>
    </location>
</feature>
<proteinExistence type="predicted"/>
<feature type="transmembrane region" description="Helical" evidence="2">
    <location>
        <begin position="12"/>
        <end position="32"/>
    </location>
</feature>
<evidence type="ECO:0000256" key="2">
    <source>
        <dbReference type="SAM" id="Phobius"/>
    </source>
</evidence>
<keyword evidence="2" id="KW-0812">Transmembrane</keyword>
<dbReference type="RefSeq" id="WP_133363457.1">
    <property type="nucleotide sequence ID" value="NZ_CP037940.1"/>
</dbReference>
<dbReference type="Proteomes" id="UP000292886">
    <property type="component" value="Chromosome"/>
</dbReference>
<protein>
    <recommendedName>
        <fullName evidence="5">LPXTG cell wall anchor domain-containing protein</fullName>
    </recommendedName>
</protein>
<accession>A0A4P6YUG0</accession>
<evidence type="ECO:0000313" key="4">
    <source>
        <dbReference type="Proteomes" id="UP000292886"/>
    </source>
</evidence>
<sequence length="154" mass="16001">MELAHRVQKGSVVLIALGAVTLIAIPTTTTLATEYQSYGSIGFIKSNETEAPNNPAVFYTPPNTDGIDVPDELPDAGGNSGGQHTGGTTGELPSSGRSNSNTNVSTINETTNTELPQSGLQNELQFAAMILGGLVLLGAYGLGKQVWRAPTNQD</sequence>
<evidence type="ECO:0000313" key="3">
    <source>
        <dbReference type="EMBL" id="QBO36380.1"/>
    </source>
</evidence>
<dbReference type="AlphaFoldDB" id="A0A4P6YUG0"/>
<evidence type="ECO:0000256" key="1">
    <source>
        <dbReference type="SAM" id="MobiDB-lite"/>
    </source>
</evidence>
<name>A0A4P6YUG0_9LACO</name>
<keyword evidence="4" id="KW-1185">Reference proteome</keyword>
<feature type="compositionally biased region" description="Polar residues" evidence="1">
    <location>
        <begin position="91"/>
        <end position="106"/>
    </location>
</feature>
<evidence type="ECO:0008006" key="5">
    <source>
        <dbReference type="Google" id="ProtNLM"/>
    </source>
</evidence>
<gene>
    <name evidence="3" type="ORF">EQG49_07840</name>
</gene>